<dbReference type="OrthoDB" id="3524874at2"/>
<name>A0A4V3GLR4_9BACT</name>
<evidence type="ECO:0000256" key="1">
    <source>
        <dbReference type="SAM" id="Phobius"/>
    </source>
</evidence>
<organism evidence="2 3">
    <name type="scientific">Dinghuibacter silviterrae</name>
    <dbReference type="NCBI Taxonomy" id="1539049"/>
    <lineage>
        <taxon>Bacteria</taxon>
        <taxon>Pseudomonadati</taxon>
        <taxon>Bacteroidota</taxon>
        <taxon>Chitinophagia</taxon>
        <taxon>Chitinophagales</taxon>
        <taxon>Chitinophagaceae</taxon>
        <taxon>Dinghuibacter</taxon>
    </lineage>
</organism>
<comment type="caution">
    <text evidence="2">The sequence shown here is derived from an EMBL/GenBank/DDBJ whole genome shotgun (WGS) entry which is preliminary data.</text>
</comment>
<evidence type="ECO:0000313" key="2">
    <source>
        <dbReference type="EMBL" id="TDX00543.1"/>
    </source>
</evidence>
<keyword evidence="1" id="KW-1133">Transmembrane helix</keyword>
<evidence type="ECO:0000313" key="3">
    <source>
        <dbReference type="Proteomes" id="UP000294498"/>
    </source>
</evidence>
<gene>
    <name evidence="2" type="ORF">EDB95_1568</name>
</gene>
<sequence length="161" mass="17996">MHLIPHLQKKFELNLSGAQVIETLKRSVDKNPIRIDGRSYLDNPFVGTFEANSFVLTGKWRTNSRRRMFIPIATGKIESIPQGTVLHLTVAPPWSDYIFPLIFCSAILTLGGFQLSSRDTGTLVWAVGFTCMMYVTAVVAFNINADKYVRFLAGMLPIDAV</sequence>
<reference evidence="2 3" key="1">
    <citation type="submission" date="2019-03" db="EMBL/GenBank/DDBJ databases">
        <title>Genomic Encyclopedia of Type Strains, Phase IV (KMG-IV): sequencing the most valuable type-strain genomes for metagenomic binning, comparative biology and taxonomic classification.</title>
        <authorList>
            <person name="Goeker M."/>
        </authorList>
    </citation>
    <scope>NUCLEOTIDE SEQUENCE [LARGE SCALE GENOMIC DNA]</scope>
    <source>
        <strain evidence="2 3">DSM 100059</strain>
    </source>
</reference>
<dbReference type="EMBL" id="SODV01000001">
    <property type="protein sequence ID" value="TDX00543.1"/>
    <property type="molecule type" value="Genomic_DNA"/>
</dbReference>
<keyword evidence="3" id="KW-1185">Reference proteome</keyword>
<feature type="transmembrane region" description="Helical" evidence="1">
    <location>
        <begin position="97"/>
        <end position="116"/>
    </location>
</feature>
<protein>
    <submittedName>
        <fullName evidence="2">Uncharacterized protein</fullName>
    </submittedName>
</protein>
<proteinExistence type="predicted"/>
<keyword evidence="1" id="KW-0472">Membrane</keyword>
<dbReference type="AlphaFoldDB" id="A0A4V3GLR4"/>
<feature type="transmembrane region" description="Helical" evidence="1">
    <location>
        <begin position="122"/>
        <end position="143"/>
    </location>
</feature>
<dbReference type="Proteomes" id="UP000294498">
    <property type="component" value="Unassembled WGS sequence"/>
</dbReference>
<dbReference type="RefSeq" id="WP_133992303.1">
    <property type="nucleotide sequence ID" value="NZ_SODV01000001.1"/>
</dbReference>
<keyword evidence="1" id="KW-0812">Transmembrane</keyword>
<accession>A0A4V3GLR4</accession>